<dbReference type="SMART" id="SM00320">
    <property type="entry name" value="WD40"/>
    <property type="match status" value="4"/>
</dbReference>
<dbReference type="Proteomes" id="UP000224567">
    <property type="component" value="Unassembled WGS sequence"/>
</dbReference>
<sequence length="623" mass="68003">MGTTDIRDILTCFSPSFDLFAISSGDGRIKIWDTVKGQVQTEFTDIVSTETESLFVNPGGHLSMDYTCMKWLSCDRKKKRKLGTSLLVLGTGSGDVLALDVSAGHLKWRFSDCHPGGVNAISFPSHGSFIYTAGADGLVCKIDSMSGNLLHKFKVSTKAISSLSVSSDGNILATATSQLKIFTCLDDKKLQKFSGHPGAVRCLVFSEDGRHVLSSAVGDRHVAVWKLDGSKKKTACCLLAMDHPAVFLDCYSIKVGDEKDASLGVLAISEIGVCYFWHGKSFEELYNSKPTKICASLDEKILEKHKEVMHSVFSATLQSIDASGSGHMFVAYGLLVKPSFEKVIVQPGADIRLKSSLDGILLPFSQSRKFKQVSNTQSEVTALDCANAEGALVPLPKILDQVDAKTEIKSNMSKDIIAKQGEDEVTICMEDQLRSLGIISSDYDLSPSSILDPNIFKGISVDASMPPKKMKAAVLSMEPSDAYNLLKALVAAWQSGSSMGRHVLPWICCIMVNQNEFVTSREPLTRLLDSLNKLTRSKATALNTLLQLSGRLQLVMAQIEKADNKKGPALTLEMQMDESENDEVHEVMYVTDEESQTSENDEVDEVMYDYGIDEESQSSDGDD</sequence>
<feature type="repeat" description="WD" evidence="3">
    <location>
        <begin position="13"/>
        <end position="42"/>
    </location>
</feature>
<dbReference type="AlphaFoldDB" id="A0A2G2XPD6"/>
<evidence type="ECO:0000256" key="3">
    <source>
        <dbReference type="PROSITE-ProRule" id="PRU00221"/>
    </source>
</evidence>
<evidence type="ECO:0000313" key="6">
    <source>
        <dbReference type="Proteomes" id="UP000224567"/>
    </source>
</evidence>
<keyword evidence="6" id="KW-1185">Reference proteome</keyword>
<dbReference type="STRING" id="33114.A0A2G2XPD6"/>
<evidence type="ECO:0000313" key="5">
    <source>
        <dbReference type="EMBL" id="PHT59355.1"/>
    </source>
</evidence>
<comment type="subcellular location">
    <subcellularLocation>
        <location evidence="1">Nucleus</location>
        <location evidence="1">Nucleolus</location>
    </subcellularLocation>
</comment>
<dbReference type="InterPro" id="IPR007148">
    <property type="entry name" value="SSU_processome_Utp12"/>
</dbReference>
<keyword evidence="3" id="KW-0853">WD repeat</keyword>
<comment type="caution">
    <text evidence="5">The sequence shown here is derived from an EMBL/GenBank/DDBJ whole genome shotgun (WGS) entry which is preliminary data.</text>
</comment>
<name>A0A2G2XPD6_CAPBA</name>
<dbReference type="InterPro" id="IPR011047">
    <property type="entry name" value="Quinoprotein_ADH-like_sf"/>
</dbReference>
<feature type="domain" description="Small-subunit processome Utp12" evidence="4">
    <location>
        <begin position="464"/>
        <end position="556"/>
    </location>
</feature>
<dbReference type="PANTHER" id="PTHR45290:SF1">
    <property type="entry name" value="OS03G0300300 PROTEIN"/>
    <property type="match status" value="1"/>
</dbReference>
<gene>
    <name evidence="5" type="ORF">CQW23_01718</name>
</gene>
<organism evidence="5 6">
    <name type="scientific">Capsicum baccatum</name>
    <name type="common">Peruvian pepper</name>
    <dbReference type="NCBI Taxonomy" id="33114"/>
    <lineage>
        <taxon>Eukaryota</taxon>
        <taxon>Viridiplantae</taxon>
        <taxon>Streptophyta</taxon>
        <taxon>Embryophyta</taxon>
        <taxon>Tracheophyta</taxon>
        <taxon>Spermatophyta</taxon>
        <taxon>Magnoliopsida</taxon>
        <taxon>eudicotyledons</taxon>
        <taxon>Gunneridae</taxon>
        <taxon>Pentapetalae</taxon>
        <taxon>asterids</taxon>
        <taxon>lamiids</taxon>
        <taxon>Solanales</taxon>
        <taxon>Solanaceae</taxon>
        <taxon>Solanoideae</taxon>
        <taxon>Capsiceae</taxon>
        <taxon>Capsicum</taxon>
    </lineage>
</organism>
<evidence type="ECO:0000259" key="4">
    <source>
        <dbReference type="Pfam" id="PF04003"/>
    </source>
</evidence>
<dbReference type="SUPFAM" id="SSF50998">
    <property type="entry name" value="Quinoprotein alcohol dehydrogenase-like"/>
    <property type="match status" value="1"/>
</dbReference>
<dbReference type="GO" id="GO:0005730">
    <property type="term" value="C:nucleolus"/>
    <property type="evidence" value="ECO:0007669"/>
    <property type="project" value="UniProtKB-SubCell"/>
</dbReference>
<reference evidence="6" key="2">
    <citation type="journal article" date="2017" name="J. Anim. Genet.">
        <title>Multiple reference genome sequences of hot pepper reveal the massive evolution of plant disease resistance genes by retroduplication.</title>
        <authorList>
            <person name="Kim S."/>
            <person name="Park J."/>
            <person name="Yeom S.-I."/>
            <person name="Kim Y.-M."/>
            <person name="Seo E."/>
            <person name="Kim K.-T."/>
            <person name="Kim M.-S."/>
            <person name="Lee J.M."/>
            <person name="Cheong K."/>
            <person name="Shin H.-S."/>
            <person name="Kim S.-B."/>
            <person name="Han K."/>
            <person name="Lee J."/>
            <person name="Park M."/>
            <person name="Lee H.-A."/>
            <person name="Lee H.-Y."/>
            <person name="Lee Y."/>
            <person name="Oh S."/>
            <person name="Lee J.H."/>
            <person name="Choi E."/>
            <person name="Choi E."/>
            <person name="Lee S.E."/>
            <person name="Jeon J."/>
            <person name="Kim H."/>
            <person name="Choi G."/>
            <person name="Song H."/>
            <person name="Lee J."/>
            <person name="Lee S.-C."/>
            <person name="Kwon J.-K."/>
            <person name="Lee H.-Y."/>
            <person name="Koo N."/>
            <person name="Hong Y."/>
            <person name="Kim R.W."/>
            <person name="Kang W.-H."/>
            <person name="Huh J.H."/>
            <person name="Kang B.-C."/>
            <person name="Yang T.-J."/>
            <person name="Lee Y.-H."/>
            <person name="Bennetzen J.L."/>
            <person name="Choi D."/>
        </authorList>
    </citation>
    <scope>NUCLEOTIDE SEQUENCE [LARGE SCALE GENOMIC DNA]</scope>
    <source>
        <strain evidence="6">cv. PBC81</strain>
    </source>
</reference>
<evidence type="ECO:0000256" key="2">
    <source>
        <dbReference type="ARBA" id="ARBA00023242"/>
    </source>
</evidence>
<proteinExistence type="predicted"/>
<dbReference type="Pfam" id="PF04003">
    <property type="entry name" value="Utp12"/>
    <property type="match status" value="1"/>
</dbReference>
<protein>
    <recommendedName>
        <fullName evidence="4">Small-subunit processome Utp12 domain-containing protein</fullName>
    </recommendedName>
</protein>
<dbReference type="PROSITE" id="PS50294">
    <property type="entry name" value="WD_REPEATS_REGION"/>
    <property type="match status" value="1"/>
</dbReference>
<keyword evidence="2" id="KW-0539">Nucleus</keyword>
<dbReference type="PROSITE" id="PS50082">
    <property type="entry name" value="WD_REPEATS_2"/>
    <property type="match status" value="2"/>
</dbReference>
<dbReference type="PANTHER" id="PTHR45290">
    <property type="entry name" value="OS03G0300300 PROTEIN"/>
    <property type="match status" value="1"/>
</dbReference>
<evidence type="ECO:0000256" key="1">
    <source>
        <dbReference type="ARBA" id="ARBA00004604"/>
    </source>
</evidence>
<dbReference type="InterPro" id="IPR001680">
    <property type="entry name" value="WD40_rpt"/>
</dbReference>
<reference evidence="5 6" key="1">
    <citation type="journal article" date="2017" name="Genome Biol.">
        <title>New reference genome sequences of hot pepper reveal the massive evolution of plant disease-resistance genes by retroduplication.</title>
        <authorList>
            <person name="Kim S."/>
            <person name="Park J."/>
            <person name="Yeom S.I."/>
            <person name="Kim Y.M."/>
            <person name="Seo E."/>
            <person name="Kim K.T."/>
            <person name="Kim M.S."/>
            <person name="Lee J.M."/>
            <person name="Cheong K."/>
            <person name="Shin H.S."/>
            <person name="Kim S.B."/>
            <person name="Han K."/>
            <person name="Lee J."/>
            <person name="Park M."/>
            <person name="Lee H.A."/>
            <person name="Lee H.Y."/>
            <person name="Lee Y."/>
            <person name="Oh S."/>
            <person name="Lee J.H."/>
            <person name="Choi E."/>
            <person name="Choi E."/>
            <person name="Lee S.E."/>
            <person name="Jeon J."/>
            <person name="Kim H."/>
            <person name="Choi G."/>
            <person name="Song H."/>
            <person name="Lee J."/>
            <person name="Lee S.C."/>
            <person name="Kwon J.K."/>
            <person name="Lee H.Y."/>
            <person name="Koo N."/>
            <person name="Hong Y."/>
            <person name="Kim R.W."/>
            <person name="Kang W.H."/>
            <person name="Huh J.H."/>
            <person name="Kang B.C."/>
            <person name="Yang T.J."/>
            <person name="Lee Y.H."/>
            <person name="Bennetzen J.L."/>
            <person name="Choi D."/>
        </authorList>
    </citation>
    <scope>NUCLEOTIDE SEQUENCE [LARGE SCALE GENOMIC DNA]</scope>
    <source>
        <strain evidence="6">cv. PBC81</strain>
    </source>
</reference>
<dbReference type="OrthoDB" id="30195at2759"/>
<dbReference type="InterPro" id="IPR015943">
    <property type="entry name" value="WD40/YVTN_repeat-like_dom_sf"/>
</dbReference>
<accession>A0A2G2XPD6</accession>
<dbReference type="EMBL" id="MLFT02000001">
    <property type="protein sequence ID" value="PHT59355.1"/>
    <property type="molecule type" value="Genomic_DNA"/>
</dbReference>
<dbReference type="Gene3D" id="2.130.10.10">
    <property type="entry name" value="YVTN repeat-like/Quinoprotein amine dehydrogenase"/>
    <property type="match status" value="2"/>
</dbReference>
<dbReference type="Pfam" id="PF00400">
    <property type="entry name" value="WD40"/>
    <property type="match status" value="4"/>
</dbReference>
<feature type="repeat" description="WD" evidence="3">
    <location>
        <begin position="193"/>
        <end position="235"/>
    </location>
</feature>